<accession>A0A5C5WN29</accession>
<dbReference type="PANTHER" id="PTHR18849:SF0">
    <property type="entry name" value="CILIA- AND FLAGELLA-ASSOCIATED PROTEIN 410-RELATED"/>
    <property type="match status" value="1"/>
</dbReference>
<evidence type="ECO:0000313" key="4">
    <source>
        <dbReference type="EMBL" id="TWT52038.1"/>
    </source>
</evidence>
<proteinExistence type="predicted"/>
<feature type="region of interest" description="Disordered" evidence="3">
    <location>
        <begin position="40"/>
        <end position="72"/>
    </location>
</feature>
<evidence type="ECO:0000256" key="2">
    <source>
        <dbReference type="ARBA" id="ARBA00022737"/>
    </source>
</evidence>
<evidence type="ECO:0000256" key="3">
    <source>
        <dbReference type="SAM" id="MobiDB-lite"/>
    </source>
</evidence>
<keyword evidence="1" id="KW-0433">Leucine-rich repeat</keyword>
<dbReference type="SUPFAM" id="SSF52058">
    <property type="entry name" value="L domain-like"/>
    <property type="match status" value="1"/>
</dbReference>
<evidence type="ECO:0000256" key="1">
    <source>
        <dbReference type="ARBA" id="ARBA00022614"/>
    </source>
</evidence>
<dbReference type="Proteomes" id="UP000317243">
    <property type="component" value="Unassembled WGS sequence"/>
</dbReference>
<sequence>MAKQHFYCSTPTQNFPLPETQRLTLLLGCLTLSFTISGCSENPPSESSDGSASTFTAVKPEEQPSNAEDDTPKMLSADELRTQLGANENAHFEKTGRNFTVADLGNSGVTTLEPLRGLPLKVLNLSQTRVTDLSPLEGMKIERMGISETDISDMSPLTGAPLEHLDATRSELEDLSFLEGNTKLTHLYLEGAKVGDISPLKSCPLKVLWLNGCPVEDLSILTGKQLDELNLCDTPIEDLKTVQSMRLGTLWMRNTNVKDLTGISDHGLVSLDVEGSSVNNLNALSGMNTLKRLNISRTQVTDLSPLADLQLERLIFTPNLIKTGIEAIRNMRSLQQIDTSFDGVAQPMTPSEFWERYDAGEFKAES</sequence>
<dbReference type="Gene3D" id="3.80.10.10">
    <property type="entry name" value="Ribonuclease Inhibitor"/>
    <property type="match status" value="2"/>
</dbReference>
<keyword evidence="2" id="KW-0677">Repeat</keyword>
<gene>
    <name evidence="4" type="primary">inlA_2</name>
    <name evidence="4" type="ORF">KOR42_31350</name>
</gene>
<comment type="caution">
    <text evidence="4">The sequence shown here is derived from an EMBL/GenBank/DDBJ whole genome shotgun (WGS) entry which is preliminary data.</text>
</comment>
<evidence type="ECO:0000313" key="5">
    <source>
        <dbReference type="Proteomes" id="UP000317243"/>
    </source>
</evidence>
<protein>
    <submittedName>
        <fullName evidence="4">Internalin-A</fullName>
    </submittedName>
</protein>
<dbReference type="OrthoDB" id="210921at2"/>
<reference evidence="4 5" key="1">
    <citation type="submission" date="2019-02" db="EMBL/GenBank/DDBJ databases">
        <title>Deep-cultivation of Planctomycetes and their phenomic and genomic characterization uncovers novel biology.</title>
        <authorList>
            <person name="Wiegand S."/>
            <person name="Jogler M."/>
            <person name="Boedeker C."/>
            <person name="Pinto D."/>
            <person name="Vollmers J."/>
            <person name="Rivas-Marin E."/>
            <person name="Kohn T."/>
            <person name="Peeters S.H."/>
            <person name="Heuer A."/>
            <person name="Rast P."/>
            <person name="Oberbeckmann S."/>
            <person name="Bunk B."/>
            <person name="Jeske O."/>
            <person name="Meyerdierks A."/>
            <person name="Storesund J.E."/>
            <person name="Kallscheuer N."/>
            <person name="Luecker S."/>
            <person name="Lage O.M."/>
            <person name="Pohl T."/>
            <person name="Merkel B.J."/>
            <person name="Hornburger P."/>
            <person name="Mueller R.-W."/>
            <person name="Bruemmer F."/>
            <person name="Labrenz M."/>
            <person name="Spormann A.M."/>
            <person name="Op Den Camp H."/>
            <person name="Overmann J."/>
            <person name="Amann R."/>
            <person name="Jetten M.S.M."/>
            <person name="Mascher T."/>
            <person name="Medema M.H."/>
            <person name="Devos D.P."/>
            <person name="Kaster A.-K."/>
            <person name="Ovreas L."/>
            <person name="Rohde M."/>
            <person name="Galperin M.Y."/>
            <person name="Jogler C."/>
        </authorList>
    </citation>
    <scope>NUCLEOTIDE SEQUENCE [LARGE SCALE GENOMIC DNA]</scope>
    <source>
        <strain evidence="4 5">KOR42</strain>
    </source>
</reference>
<keyword evidence="5" id="KW-1185">Reference proteome</keyword>
<dbReference type="InterPro" id="IPR032675">
    <property type="entry name" value="LRR_dom_sf"/>
</dbReference>
<feature type="compositionally biased region" description="Polar residues" evidence="3">
    <location>
        <begin position="40"/>
        <end position="56"/>
    </location>
</feature>
<dbReference type="RefSeq" id="WP_146510624.1">
    <property type="nucleotide sequence ID" value="NZ_SIHI01000008.1"/>
</dbReference>
<name>A0A5C5WN29_9PLAN</name>
<dbReference type="EMBL" id="SIHI01000008">
    <property type="protein sequence ID" value="TWT52038.1"/>
    <property type="molecule type" value="Genomic_DNA"/>
</dbReference>
<dbReference type="PANTHER" id="PTHR18849">
    <property type="entry name" value="LEUCINE RICH REPEAT PROTEIN"/>
    <property type="match status" value="1"/>
</dbReference>
<dbReference type="AlphaFoldDB" id="A0A5C5WN29"/>
<organism evidence="4 5">
    <name type="scientific">Thalassoglobus neptunius</name>
    <dbReference type="NCBI Taxonomy" id="1938619"/>
    <lineage>
        <taxon>Bacteria</taxon>
        <taxon>Pseudomonadati</taxon>
        <taxon>Planctomycetota</taxon>
        <taxon>Planctomycetia</taxon>
        <taxon>Planctomycetales</taxon>
        <taxon>Planctomycetaceae</taxon>
        <taxon>Thalassoglobus</taxon>
    </lineage>
</organism>